<accession>A0A4Y4G4W7</accession>
<dbReference type="GeneID" id="72424920"/>
<dbReference type="EMBL" id="JAAXPM010000021">
    <property type="protein sequence ID" value="NKY67763.1"/>
    <property type="molecule type" value="Genomic_DNA"/>
</dbReference>
<name>A0A4Y4G4W7_WEIHE</name>
<organism evidence="1 2">
    <name type="scientific">Weissella hellenica</name>
    <dbReference type="NCBI Taxonomy" id="46256"/>
    <lineage>
        <taxon>Bacteria</taxon>
        <taxon>Bacillati</taxon>
        <taxon>Bacillota</taxon>
        <taxon>Bacilli</taxon>
        <taxon>Lactobacillales</taxon>
        <taxon>Lactobacillaceae</taxon>
        <taxon>Weissella</taxon>
    </lineage>
</organism>
<comment type="caution">
    <text evidence="1">The sequence shown here is derived from an EMBL/GenBank/DDBJ whole genome shotgun (WGS) entry which is preliminary data.</text>
</comment>
<protein>
    <submittedName>
        <fullName evidence="1">Uncharacterized protein</fullName>
    </submittedName>
</protein>
<dbReference type="RefSeq" id="WP_137604635.1">
    <property type="nucleotide sequence ID" value="NZ_BJEG01000024.1"/>
</dbReference>
<evidence type="ECO:0000313" key="2">
    <source>
        <dbReference type="Proteomes" id="UP000585749"/>
    </source>
</evidence>
<sequence>MKRALLYIVIFVLGALAGGVGLHYWSDYQVDRSESQYESSYRGAQASSLQASSSSQVASSAVDLPTQETVTKRVDADLNKFIKEQKGDLIKQSSVDDAVDAFEDSYLDTYENELQAQFPGEAHENQIEHLIDVAVTTINVHQKISDVK</sequence>
<reference evidence="1 2" key="1">
    <citation type="submission" date="2020-04" db="EMBL/GenBank/DDBJ databases">
        <title>MicrobeNet Type strains.</title>
        <authorList>
            <person name="Nicholson A.C."/>
        </authorList>
    </citation>
    <scope>NUCLEOTIDE SEQUENCE [LARGE SCALE GENOMIC DNA]</scope>
    <source>
        <strain evidence="1 2">CCUG 33494</strain>
    </source>
</reference>
<proteinExistence type="predicted"/>
<dbReference type="AlphaFoldDB" id="A0A4Y4G4W7"/>
<dbReference type="Proteomes" id="UP000585749">
    <property type="component" value="Unassembled WGS sequence"/>
</dbReference>
<gene>
    <name evidence="1" type="ORF">HF960_08925</name>
</gene>
<evidence type="ECO:0000313" key="1">
    <source>
        <dbReference type="EMBL" id="NKY67763.1"/>
    </source>
</evidence>